<dbReference type="EMBL" id="VSSQ01000075">
    <property type="protein sequence ID" value="MPL73702.1"/>
    <property type="molecule type" value="Genomic_DNA"/>
</dbReference>
<dbReference type="AlphaFoldDB" id="A0A644U452"/>
<sequence length="225" mass="24866">MDLHAVKALETLGIADLSGLRDGAVAAADAAQLARRAAFRPPRDPAPQPQESAHPHRRAKRTERAAEALEPDHRNGKPAARPQHIGPGPVEMHGDRGLEGLDLGGGLGVFGRRDRHGDQRNERRRPGPEQRPRQACRWFHLRKVQQAPEMMGEFLKRAEGAQPAAEEAAPPEQKAEDRRGPDQQAEGIVEQHLEPARRHAADNRKERHHGQLTLPPESNEPNDKG</sequence>
<feature type="compositionally biased region" description="Basic and acidic residues" evidence="1">
    <location>
        <begin position="111"/>
        <end position="132"/>
    </location>
</feature>
<evidence type="ECO:0000256" key="1">
    <source>
        <dbReference type="SAM" id="MobiDB-lite"/>
    </source>
</evidence>
<organism evidence="2">
    <name type="scientific">bioreactor metagenome</name>
    <dbReference type="NCBI Taxonomy" id="1076179"/>
    <lineage>
        <taxon>unclassified sequences</taxon>
        <taxon>metagenomes</taxon>
        <taxon>ecological metagenomes</taxon>
    </lineage>
</organism>
<evidence type="ECO:0000313" key="2">
    <source>
        <dbReference type="EMBL" id="MPL73702.1"/>
    </source>
</evidence>
<feature type="compositionally biased region" description="Basic and acidic residues" evidence="1">
    <location>
        <begin position="189"/>
        <end position="205"/>
    </location>
</feature>
<feature type="compositionally biased region" description="Low complexity" evidence="1">
    <location>
        <begin position="160"/>
        <end position="172"/>
    </location>
</feature>
<proteinExistence type="predicted"/>
<accession>A0A644U452</accession>
<reference evidence="2" key="1">
    <citation type="submission" date="2019-08" db="EMBL/GenBank/DDBJ databases">
        <authorList>
            <person name="Kucharzyk K."/>
            <person name="Murdoch R.W."/>
            <person name="Higgins S."/>
            <person name="Loffler F."/>
        </authorList>
    </citation>
    <scope>NUCLEOTIDE SEQUENCE</scope>
</reference>
<feature type="region of interest" description="Disordered" evidence="1">
    <location>
        <begin position="34"/>
        <end position="135"/>
    </location>
</feature>
<protein>
    <submittedName>
        <fullName evidence="2">Uncharacterized protein</fullName>
    </submittedName>
</protein>
<name>A0A644U452_9ZZZZ</name>
<feature type="compositionally biased region" description="Basic and acidic residues" evidence="1">
    <location>
        <begin position="62"/>
        <end position="75"/>
    </location>
</feature>
<gene>
    <name evidence="2" type="ORF">SDC9_19508</name>
</gene>
<comment type="caution">
    <text evidence="2">The sequence shown here is derived from an EMBL/GenBank/DDBJ whole genome shotgun (WGS) entry which is preliminary data.</text>
</comment>
<feature type="region of interest" description="Disordered" evidence="1">
    <location>
        <begin position="149"/>
        <end position="225"/>
    </location>
</feature>